<accession>F4MMH2</accession>
<organism evidence="1">
    <name type="scientific">uncultured Sphingobacteriia bacterium</name>
    <dbReference type="NCBI Taxonomy" id="246143"/>
    <lineage>
        <taxon>Bacteria</taxon>
        <taxon>Pseudomonadati</taxon>
        <taxon>Bacteroidota</taxon>
        <taxon>Sphingobacteriia</taxon>
        <taxon>environmental samples</taxon>
    </lineage>
</organism>
<evidence type="ECO:0000313" key="2">
    <source>
        <dbReference type="EMBL" id="CBL87457.1"/>
    </source>
</evidence>
<dbReference type="NCBIfam" id="TIGR03519">
    <property type="entry name" value="T9SS_PorP_fam"/>
    <property type="match status" value="1"/>
</dbReference>
<evidence type="ECO:0000313" key="1">
    <source>
        <dbReference type="EMBL" id="CBL87335.1"/>
    </source>
</evidence>
<evidence type="ECO:0008006" key="3">
    <source>
        <dbReference type="Google" id="ProtNLM"/>
    </source>
</evidence>
<dbReference type="InterPro" id="IPR019861">
    <property type="entry name" value="PorP/SprF_Bacteroidetes"/>
</dbReference>
<dbReference type="Pfam" id="PF11751">
    <property type="entry name" value="PorP_SprF"/>
    <property type="match status" value="1"/>
</dbReference>
<dbReference type="EMBL" id="FQ032818">
    <property type="protein sequence ID" value="CBL87335.1"/>
    <property type="molecule type" value="Genomic_DNA"/>
</dbReference>
<reference evidence="1" key="1">
    <citation type="submission" date="2010-05" db="EMBL/GenBank/DDBJ databases">
        <authorList>
            <person name="Genoscope - CEA"/>
        </authorList>
    </citation>
    <scope>NUCLEOTIDE SEQUENCE</scope>
</reference>
<gene>
    <name evidence="1" type="ORF">S18_1049_0016</name>
    <name evidence="2" type="ORF">S18_858_0010</name>
</gene>
<dbReference type="EMBL" id="FQ032824">
    <property type="protein sequence ID" value="CBL87457.1"/>
    <property type="molecule type" value="Genomic_DNA"/>
</dbReference>
<sequence length="330" mass="37282">MVQRSYLLLSRRGLSLVTLSMLFSGLLMAQSYNHFTLHQYNPSYLNPASATRNDEVRLAAFHRSQYVGLSSEAIGAQVVSVDAKLPSRPFTTGIHFSHDYVGLQRSMGFRIDGGWQAIRKDNFLLTTGVGLGFRNLSWAGDQMITPEGVYAGAIDHQDDVLLNTAYNAQGFEWRAGIQLAYKRLFVDFGSINFPKAKRSGENNYNVAASSQSWLRMKYQLDVGDQWRLTPQTLILSDGRIFQYSLSVHLTYDKWLLGLNQRGLTSTSLEAMGLAVGYTFGKNFQVLYNYEYNLSLLRGVNVGSHELCLTWRRAVKARVGTWGRVYHGRYL</sequence>
<reference evidence="1" key="2">
    <citation type="journal article" date="2012" name="Environ. Microbiol.">
        <title>Genomic content of uncultured Bacteroidetes from contrasting oceanic provinces in the North Atlantic Ocean.</title>
        <authorList>
            <person name="Gomez-Pereira P.R."/>
            <person name="Schuler M."/>
            <person name="Fuchs B.M."/>
            <person name="Bennke C."/>
            <person name="Teeling H."/>
            <person name="Waldmann J."/>
            <person name="Richter M."/>
            <person name="Barbe V."/>
            <person name="Bataille E."/>
            <person name="Glockner F.O."/>
            <person name="Amann R."/>
        </authorList>
    </citation>
    <scope>NUCLEOTIDE SEQUENCE</scope>
</reference>
<protein>
    <recommendedName>
        <fullName evidence="3">Bacteroidetes-specific membrane protein</fullName>
    </recommendedName>
</protein>
<dbReference type="AlphaFoldDB" id="F4MMH2"/>
<name>F4MMH2_9BACT</name>
<proteinExistence type="predicted"/>